<comment type="caution">
    <text evidence="2">The sequence shown here is derived from an EMBL/GenBank/DDBJ whole genome shotgun (WGS) entry which is preliminary data.</text>
</comment>
<accession>A0A9P6NSB5</accession>
<feature type="compositionally biased region" description="Polar residues" evidence="1">
    <location>
        <begin position="151"/>
        <end position="166"/>
    </location>
</feature>
<dbReference type="AlphaFoldDB" id="A0A9P6NSB5"/>
<evidence type="ECO:0000256" key="1">
    <source>
        <dbReference type="SAM" id="MobiDB-lite"/>
    </source>
</evidence>
<keyword evidence="3" id="KW-1185">Reference proteome</keyword>
<name>A0A9P6NSB5_9BASI</name>
<proteinExistence type="predicted"/>
<gene>
    <name evidence="2" type="ORF">CROQUDRAFT_712348</name>
</gene>
<feature type="region of interest" description="Disordered" evidence="1">
    <location>
        <begin position="115"/>
        <end position="166"/>
    </location>
</feature>
<evidence type="ECO:0000313" key="2">
    <source>
        <dbReference type="EMBL" id="KAG0152531.1"/>
    </source>
</evidence>
<reference evidence="2" key="1">
    <citation type="submission" date="2013-11" db="EMBL/GenBank/DDBJ databases">
        <title>Genome sequence of the fusiform rust pathogen reveals effectors for host alternation and coevolution with pine.</title>
        <authorList>
            <consortium name="DOE Joint Genome Institute"/>
            <person name="Smith K."/>
            <person name="Pendleton A."/>
            <person name="Kubisiak T."/>
            <person name="Anderson C."/>
            <person name="Salamov A."/>
            <person name="Aerts A."/>
            <person name="Riley R."/>
            <person name="Clum A."/>
            <person name="Lindquist E."/>
            <person name="Ence D."/>
            <person name="Campbell M."/>
            <person name="Kronenberg Z."/>
            <person name="Feau N."/>
            <person name="Dhillon B."/>
            <person name="Hamelin R."/>
            <person name="Burleigh J."/>
            <person name="Smith J."/>
            <person name="Yandell M."/>
            <person name="Nelson C."/>
            <person name="Grigoriev I."/>
            <person name="Davis J."/>
        </authorList>
    </citation>
    <scope>NUCLEOTIDE SEQUENCE</scope>
    <source>
        <strain evidence="2">G11</strain>
    </source>
</reference>
<dbReference type="Proteomes" id="UP000886653">
    <property type="component" value="Unassembled WGS sequence"/>
</dbReference>
<organism evidence="2 3">
    <name type="scientific">Cronartium quercuum f. sp. fusiforme G11</name>
    <dbReference type="NCBI Taxonomy" id="708437"/>
    <lineage>
        <taxon>Eukaryota</taxon>
        <taxon>Fungi</taxon>
        <taxon>Dikarya</taxon>
        <taxon>Basidiomycota</taxon>
        <taxon>Pucciniomycotina</taxon>
        <taxon>Pucciniomycetes</taxon>
        <taxon>Pucciniales</taxon>
        <taxon>Coleosporiaceae</taxon>
        <taxon>Cronartium</taxon>
    </lineage>
</organism>
<evidence type="ECO:0000313" key="3">
    <source>
        <dbReference type="Proteomes" id="UP000886653"/>
    </source>
</evidence>
<sequence length="332" mass="39211">MTTIIQSVLIRRLTFRHVKIILTILSLFGLFALSNKITKRNVKSCNTIRSVPSSRLLKRRFNPELGELTHVGVGYPYPAPGFKWDYIPGSKEETKANRKMVKAYRKGHLHFYTEHPKPNVYTTGQNYNRAEKSNGLDVSHQQSKGERSEESNVAQASTSVSPQLTSLQEATDIENIPIAYPYQGPIPPGWKKPDGSLGIPFKPSKKLNGGFIGVKDVQKEIDTFIPFNERELFFEWFHDHHLRYLFKKKIKIRDQHGVLEVKEIYMKSAWKNWNYKSIFKYYNKWKFYQIQKFKFNHKFGTKSIKLKIKNWWKRFIKRFKWIPRKIVWTFFG</sequence>
<dbReference type="EMBL" id="MU167208">
    <property type="protein sequence ID" value="KAG0152531.1"/>
    <property type="molecule type" value="Genomic_DNA"/>
</dbReference>
<protein>
    <submittedName>
        <fullName evidence="2">Uncharacterized protein</fullName>
    </submittedName>
</protein>